<proteinExistence type="predicted"/>
<sequence length="85" mass="9527">MAVPSSHPTSAKPVTSVRQIDPSSSGVLGRTGWRRTLDGVRLVEEDTYHSDSAKTCAHVKRAHIRKRIGTRKDISYRKHVGKIYE</sequence>
<evidence type="ECO:0000313" key="3">
    <source>
        <dbReference type="Proteomes" id="UP000554482"/>
    </source>
</evidence>
<organism evidence="2 3">
    <name type="scientific">Thalictrum thalictroides</name>
    <name type="common">Rue-anemone</name>
    <name type="synonym">Anemone thalictroides</name>
    <dbReference type="NCBI Taxonomy" id="46969"/>
    <lineage>
        <taxon>Eukaryota</taxon>
        <taxon>Viridiplantae</taxon>
        <taxon>Streptophyta</taxon>
        <taxon>Embryophyta</taxon>
        <taxon>Tracheophyta</taxon>
        <taxon>Spermatophyta</taxon>
        <taxon>Magnoliopsida</taxon>
        <taxon>Ranunculales</taxon>
        <taxon>Ranunculaceae</taxon>
        <taxon>Thalictroideae</taxon>
        <taxon>Thalictrum</taxon>
    </lineage>
</organism>
<evidence type="ECO:0000313" key="2">
    <source>
        <dbReference type="EMBL" id="KAF5175884.1"/>
    </source>
</evidence>
<accession>A0A7J6UTF6</accession>
<gene>
    <name evidence="2" type="ORF">FRX31_034529</name>
</gene>
<name>A0A7J6UTF6_THATH</name>
<feature type="region of interest" description="Disordered" evidence="1">
    <location>
        <begin position="1"/>
        <end position="28"/>
    </location>
</feature>
<dbReference type="EMBL" id="JABWDY010043494">
    <property type="protein sequence ID" value="KAF5175884.1"/>
    <property type="molecule type" value="Genomic_DNA"/>
</dbReference>
<dbReference type="AlphaFoldDB" id="A0A7J6UTF6"/>
<keyword evidence="3" id="KW-1185">Reference proteome</keyword>
<feature type="compositionally biased region" description="Polar residues" evidence="1">
    <location>
        <begin position="1"/>
        <end position="26"/>
    </location>
</feature>
<reference evidence="2 3" key="1">
    <citation type="submission" date="2020-06" db="EMBL/GenBank/DDBJ databases">
        <title>Transcriptomic and genomic resources for Thalictrum thalictroides and T. hernandezii: Facilitating candidate gene discovery in an emerging model plant lineage.</title>
        <authorList>
            <person name="Arias T."/>
            <person name="Riano-Pachon D.M."/>
            <person name="Di Stilio V.S."/>
        </authorList>
    </citation>
    <scope>NUCLEOTIDE SEQUENCE [LARGE SCALE GENOMIC DNA]</scope>
    <source>
        <strain evidence="3">cv. WT478/WT964</strain>
        <tissue evidence="2">Leaves</tissue>
    </source>
</reference>
<dbReference type="Proteomes" id="UP000554482">
    <property type="component" value="Unassembled WGS sequence"/>
</dbReference>
<feature type="non-terminal residue" evidence="2">
    <location>
        <position position="85"/>
    </location>
</feature>
<protein>
    <submittedName>
        <fullName evidence="2">Uncharacterized protein</fullName>
    </submittedName>
</protein>
<comment type="caution">
    <text evidence="2">The sequence shown here is derived from an EMBL/GenBank/DDBJ whole genome shotgun (WGS) entry which is preliminary data.</text>
</comment>
<evidence type="ECO:0000256" key="1">
    <source>
        <dbReference type="SAM" id="MobiDB-lite"/>
    </source>
</evidence>